<dbReference type="InterPro" id="IPR018085">
    <property type="entry name" value="Ura-DNA_Glyclase_AS"/>
</dbReference>
<dbReference type="InterPro" id="IPR036895">
    <property type="entry name" value="Uracil-DNA_glycosylase-like_sf"/>
</dbReference>
<dbReference type="Pfam" id="PF04117">
    <property type="entry name" value="Mpv17_PMP22"/>
    <property type="match status" value="1"/>
</dbReference>
<dbReference type="SUPFAM" id="SSF52141">
    <property type="entry name" value="Uracil-DNA glycosylase-like"/>
    <property type="match status" value="1"/>
</dbReference>
<keyword evidence="7 17" id="KW-0378">Hydrolase</keyword>
<comment type="catalytic activity">
    <reaction evidence="14">
        <text>a 2'-deoxyuridine in double-stranded DNA + H2O = a 2'-deoxyribose 5'-monophosphate in double-stranded DNA + uracil</text>
        <dbReference type="Rhea" id="RHEA:81455"/>
        <dbReference type="Rhea" id="RHEA-COMP:14231"/>
        <dbReference type="Rhea" id="RHEA-COMP:17071"/>
        <dbReference type="ChEBI" id="CHEBI:15377"/>
        <dbReference type="ChEBI" id="CHEBI:17568"/>
        <dbReference type="ChEBI" id="CHEBI:133902"/>
        <dbReference type="ChEBI" id="CHEBI:139095"/>
    </reaction>
    <physiologicalReaction direction="left-to-right" evidence="14">
        <dbReference type="Rhea" id="RHEA:81456"/>
    </physiologicalReaction>
</comment>
<dbReference type="PANTHER" id="PTHR11264">
    <property type="entry name" value="URACIL-DNA GLYCOSYLASE"/>
    <property type="match status" value="1"/>
</dbReference>
<evidence type="ECO:0000256" key="9">
    <source>
        <dbReference type="ARBA" id="ARBA00022990"/>
    </source>
</evidence>
<keyword evidence="22" id="KW-1185">Reference proteome</keyword>
<dbReference type="EC" id="3.2.2.27" evidence="17"/>
<evidence type="ECO:0000256" key="1">
    <source>
        <dbReference type="ARBA" id="ARBA00004141"/>
    </source>
</evidence>
<evidence type="ECO:0000256" key="11">
    <source>
        <dbReference type="ARBA" id="ARBA00023136"/>
    </source>
</evidence>
<dbReference type="NCBIfam" id="NF003589">
    <property type="entry name" value="PRK05254.1-2"/>
    <property type="match status" value="1"/>
</dbReference>
<evidence type="ECO:0000256" key="5">
    <source>
        <dbReference type="ARBA" id="ARBA00022692"/>
    </source>
</evidence>
<dbReference type="PROSITE" id="PS00130">
    <property type="entry name" value="U_DNA_GLYCOSYLASE"/>
    <property type="match status" value="1"/>
</dbReference>
<evidence type="ECO:0000256" key="17">
    <source>
        <dbReference type="HAMAP-Rule" id="MF_03166"/>
    </source>
</evidence>
<proteinExistence type="inferred from homology"/>
<dbReference type="GO" id="GO:0005739">
    <property type="term" value="C:mitochondrion"/>
    <property type="evidence" value="ECO:0007669"/>
    <property type="project" value="UniProtKB-SubCell"/>
</dbReference>
<evidence type="ECO:0000256" key="19">
    <source>
        <dbReference type="SAM" id="Phobius"/>
    </source>
</evidence>
<dbReference type="Proteomes" id="UP000324091">
    <property type="component" value="Chromosome 5"/>
</dbReference>
<dbReference type="InterPro" id="IPR007248">
    <property type="entry name" value="Mpv17_PMP22"/>
</dbReference>
<evidence type="ECO:0000259" key="20">
    <source>
        <dbReference type="SMART" id="SM00986"/>
    </source>
</evidence>
<protein>
    <recommendedName>
        <fullName evidence="17">Uracil-DNA glycosylase</fullName>
        <shortName evidence="17">UDG</shortName>
        <ecNumber evidence="17">3.2.2.27</ecNumber>
    </recommendedName>
</protein>
<keyword evidence="5 19" id="KW-0812">Transmembrane</keyword>
<dbReference type="CDD" id="cd10027">
    <property type="entry name" value="UDG-F1-like"/>
    <property type="match status" value="1"/>
</dbReference>
<keyword evidence="11 19" id="KW-0472">Membrane</keyword>
<dbReference type="InterPro" id="IPR002043">
    <property type="entry name" value="UDG_fam1"/>
</dbReference>
<dbReference type="SMART" id="SM00987">
    <property type="entry name" value="UreE_C"/>
    <property type="match status" value="1"/>
</dbReference>
<evidence type="ECO:0000256" key="10">
    <source>
        <dbReference type="ARBA" id="ARBA00023128"/>
    </source>
</evidence>
<comment type="similarity">
    <text evidence="2">Belongs to the peroxisomal membrane protein PXMP2/4 family.</text>
</comment>
<evidence type="ECO:0000256" key="8">
    <source>
        <dbReference type="ARBA" id="ARBA00022989"/>
    </source>
</evidence>
<dbReference type="NCBIfam" id="TIGR00628">
    <property type="entry name" value="ung"/>
    <property type="match status" value="1"/>
</dbReference>
<comment type="function">
    <text evidence="17">Excises uracil residues from the DNA which can arise as a result of misincorporation of dUMP residues by DNA polymerase or due to deamination of cytosine.</text>
</comment>
<evidence type="ECO:0000313" key="22">
    <source>
        <dbReference type="Proteomes" id="UP000324091"/>
    </source>
</evidence>
<dbReference type="AlphaFoldDB" id="A0A5C6N110"/>
<accession>A0A5C6N110</accession>
<keyword evidence="12 17" id="KW-0234">DNA repair</keyword>
<feature type="transmembrane region" description="Helical" evidence="19">
    <location>
        <begin position="306"/>
        <end position="325"/>
    </location>
</feature>
<evidence type="ECO:0000256" key="15">
    <source>
        <dbReference type="ARBA" id="ARBA00052828"/>
    </source>
</evidence>
<comment type="subunit">
    <text evidence="16">Interacts with RPA2 subunit of the RPA trimer; this interaction mediates UNG2 recruitment to RPA-coated single-stranded DNA at stalled replication forks. Interacts with PCNA; this interaction mediates UNG2 recruitment to S-phase replication foci. Interacts (via N-terminus) with FAM72A.</text>
</comment>
<keyword evidence="4" id="KW-0597">Phosphoprotein</keyword>
<keyword evidence="13 17" id="KW-0539">Nucleus</keyword>
<dbReference type="GO" id="GO:0016020">
    <property type="term" value="C:membrane"/>
    <property type="evidence" value="ECO:0007669"/>
    <property type="project" value="UniProtKB-SubCell"/>
</dbReference>
<comment type="subcellular location">
    <subcellularLocation>
        <location evidence="1">Membrane</location>
        <topology evidence="1">Multi-pass membrane protein</topology>
    </subcellularLocation>
    <subcellularLocation>
        <location evidence="17">Mitochondrion</location>
    </subcellularLocation>
    <subcellularLocation>
        <location evidence="17">Nucleus</location>
    </subcellularLocation>
</comment>
<evidence type="ECO:0000256" key="6">
    <source>
        <dbReference type="ARBA" id="ARBA00022763"/>
    </source>
</evidence>
<dbReference type="GO" id="GO:0097510">
    <property type="term" value="P:base-excision repair, AP site formation via deaminated base removal"/>
    <property type="evidence" value="ECO:0007669"/>
    <property type="project" value="TreeGrafter"/>
</dbReference>
<dbReference type="EMBL" id="RHFK02000018">
    <property type="protein sequence ID" value="TWW60398.1"/>
    <property type="molecule type" value="Genomic_DNA"/>
</dbReference>
<dbReference type="GO" id="GO:0004844">
    <property type="term" value="F:uracil DNA N-glycosylase activity"/>
    <property type="evidence" value="ECO:0007669"/>
    <property type="project" value="UniProtKB-UniRule"/>
</dbReference>
<keyword evidence="10 17" id="KW-0496">Mitochondrion</keyword>
<feature type="active site" description="Proton acceptor" evidence="17 18">
    <location>
        <position position="140"/>
    </location>
</feature>
<dbReference type="SMART" id="SM00986">
    <property type="entry name" value="UDG"/>
    <property type="match status" value="1"/>
</dbReference>
<feature type="domain" description="Uracil-DNA glycosylase-like" evidence="20">
    <location>
        <begin position="125"/>
        <end position="285"/>
    </location>
</feature>
<dbReference type="NCBIfam" id="NF003592">
    <property type="entry name" value="PRK05254.1-5"/>
    <property type="match status" value="1"/>
</dbReference>
<dbReference type="NCBIfam" id="NF003588">
    <property type="entry name" value="PRK05254.1-1"/>
    <property type="match status" value="1"/>
</dbReference>
<dbReference type="InterPro" id="IPR005122">
    <property type="entry name" value="Uracil-DNA_glycosylase-like"/>
</dbReference>
<feature type="transmembrane region" description="Helical" evidence="19">
    <location>
        <begin position="403"/>
        <end position="421"/>
    </location>
</feature>
<evidence type="ECO:0000256" key="18">
    <source>
        <dbReference type="PROSITE-ProRule" id="PRU10072"/>
    </source>
</evidence>
<keyword evidence="6 17" id="KW-0227">DNA damage</keyword>
<keyword evidence="8 19" id="KW-1133">Transmembrane helix</keyword>
<evidence type="ECO:0000256" key="7">
    <source>
        <dbReference type="ARBA" id="ARBA00022801"/>
    </source>
</evidence>
<evidence type="ECO:0000256" key="12">
    <source>
        <dbReference type="ARBA" id="ARBA00023204"/>
    </source>
</evidence>
<dbReference type="GO" id="GO:0005654">
    <property type="term" value="C:nucleoplasm"/>
    <property type="evidence" value="ECO:0007669"/>
    <property type="project" value="UniProtKB-ARBA"/>
</dbReference>
<evidence type="ECO:0000256" key="16">
    <source>
        <dbReference type="ARBA" id="ARBA00064140"/>
    </source>
</evidence>
<evidence type="ECO:0000256" key="14">
    <source>
        <dbReference type="ARBA" id="ARBA00052069"/>
    </source>
</evidence>
<dbReference type="FunFam" id="3.40.470.10:FF:000004">
    <property type="entry name" value="Uracil-DNA glycosylase"/>
    <property type="match status" value="1"/>
</dbReference>
<gene>
    <name evidence="17" type="primary">UNG</name>
    <name evidence="17" type="synonym">UNG1</name>
    <name evidence="21" type="ORF">D4764_05G0004880</name>
</gene>
<comment type="catalytic activity">
    <reaction evidence="17">
        <text>Hydrolyzes single-stranded DNA or mismatched double-stranded DNA and polynucleotides, releasing free uracil.</text>
        <dbReference type="EC" id="3.2.2.27"/>
    </reaction>
</comment>
<sequence length="426" mass="48169">MFAPPSQRCLLMFSTSVTRVLPALCFAQYTKIIQKKRKSPEPEPASPPAAPLSSEQLERIARNKRAALERLTSAQIPAGIGEGWRDKLLAEFGKPYFKQLTTFVAEERKRRTVYPPADQVFTWTQMCDIRDVKVVILGQDPYHGPNQAHGLCFSVKRPVPPPPSLENMYKELVSDIPGFQHPGHGDLTGWAKQGVLLLNAVLTVRAHNANSHKDKGWETFTDAVVQWLNTNLDGVVFMLWGSYAQKKGAAINRKRHHVLQTVHPSPLSAHRGFFGGILTALGNLLSQNLEARKKAGAIDGTGVARYAVYGLFITGPVSHCFYQLMEALIPTTDPHCIIKRLLLDRLIFAPGFLLIFYFVMNILEFKGWEEFEKKLKGSFWTALKMNWKVWTPFQFVNINFVPVQFRVLFANIVALFWYAYLASVRK</sequence>
<organism evidence="21 22">
    <name type="scientific">Takifugu flavidus</name>
    <name type="common">sansaifugu</name>
    <dbReference type="NCBI Taxonomy" id="433684"/>
    <lineage>
        <taxon>Eukaryota</taxon>
        <taxon>Metazoa</taxon>
        <taxon>Chordata</taxon>
        <taxon>Craniata</taxon>
        <taxon>Vertebrata</taxon>
        <taxon>Euteleostomi</taxon>
        <taxon>Actinopterygii</taxon>
        <taxon>Neopterygii</taxon>
        <taxon>Teleostei</taxon>
        <taxon>Neoteleostei</taxon>
        <taxon>Acanthomorphata</taxon>
        <taxon>Eupercaria</taxon>
        <taxon>Tetraodontiformes</taxon>
        <taxon>Tetradontoidea</taxon>
        <taxon>Tetraodontidae</taxon>
        <taxon>Takifugu</taxon>
    </lineage>
</organism>
<dbReference type="Gene3D" id="3.40.470.10">
    <property type="entry name" value="Uracil-DNA glycosylase-like domain"/>
    <property type="match status" value="1"/>
</dbReference>
<evidence type="ECO:0000256" key="13">
    <source>
        <dbReference type="ARBA" id="ARBA00023242"/>
    </source>
</evidence>
<evidence type="ECO:0000256" key="2">
    <source>
        <dbReference type="ARBA" id="ARBA00006824"/>
    </source>
</evidence>
<dbReference type="PANTHER" id="PTHR11264:SF0">
    <property type="entry name" value="URACIL-DNA GLYCOSYLASE"/>
    <property type="match status" value="1"/>
</dbReference>
<evidence type="ECO:0000256" key="3">
    <source>
        <dbReference type="ARBA" id="ARBA00008184"/>
    </source>
</evidence>
<name>A0A5C6N110_9TELE</name>
<keyword evidence="9" id="KW-0007">Acetylation</keyword>
<dbReference type="Pfam" id="PF03167">
    <property type="entry name" value="UDG"/>
    <property type="match status" value="1"/>
</dbReference>
<dbReference type="HAMAP" id="MF_00148">
    <property type="entry name" value="UDG"/>
    <property type="match status" value="1"/>
</dbReference>
<reference evidence="21 22" key="1">
    <citation type="submission" date="2019-04" db="EMBL/GenBank/DDBJ databases">
        <title>Chromosome genome assembly for Takifugu flavidus.</title>
        <authorList>
            <person name="Xiao S."/>
        </authorList>
    </citation>
    <scope>NUCLEOTIDE SEQUENCE [LARGE SCALE GENOMIC DNA]</scope>
    <source>
        <strain evidence="21">HTHZ2018</strain>
        <tissue evidence="21">Muscle</tissue>
    </source>
</reference>
<comment type="similarity">
    <text evidence="3 17">Belongs to the uracil-DNA glycosylase (UDG) superfamily. UNG family.</text>
</comment>
<evidence type="ECO:0000313" key="21">
    <source>
        <dbReference type="EMBL" id="TWW60398.1"/>
    </source>
</evidence>
<comment type="caution">
    <text evidence="21">The sequence shown here is derived from an EMBL/GenBank/DDBJ whole genome shotgun (WGS) entry which is preliminary data.</text>
</comment>
<comment type="catalytic activity">
    <reaction evidence="15">
        <text>a 2'-deoxyuridine in single-stranded DNA + H2O = a 2'-deoxyribose 5'-monophosphate in single-stranded DNA + uracil</text>
        <dbReference type="Rhea" id="RHEA:81459"/>
        <dbReference type="Rhea" id="RHEA-COMP:12847"/>
        <dbReference type="Rhea" id="RHEA-COMP:19684"/>
        <dbReference type="ChEBI" id="CHEBI:15377"/>
        <dbReference type="ChEBI" id="CHEBI:17568"/>
        <dbReference type="ChEBI" id="CHEBI:133902"/>
        <dbReference type="ChEBI" id="CHEBI:139095"/>
    </reaction>
    <physiologicalReaction direction="left-to-right" evidence="15">
        <dbReference type="Rhea" id="RHEA:81460"/>
    </physiologicalReaction>
</comment>
<feature type="transmembrane region" description="Helical" evidence="19">
    <location>
        <begin position="346"/>
        <end position="363"/>
    </location>
</feature>
<evidence type="ECO:0000256" key="4">
    <source>
        <dbReference type="ARBA" id="ARBA00022553"/>
    </source>
</evidence>